<accession>A0A2P2M1G7</accession>
<dbReference type="InterPro" id="IPR002044">
    <property type="entry name" value="CBM20"/>
</dbReference>
<dbReference type="PANTHER" id="PTHR15048:SF0">
    <property type="entry name" value="STARCH-BINDING DOMAIN-CONTAINING PROTEIN 1"/>
    <property type="match status" value="1"/>
</dbReference>
<dbReference type="SMART" id="SM01065">
    <property type="entry name" value="CBM_2"/>
    <property type="match status" value="1"/>
</dbReference>
<dbReference type="Pfam" id="PF00686">
    <property type="entry name" value="CBM_20"/>
    <property type="match status" value="1"/>
</dbReference>
<dbReference type="GO" id="GO:0016020">
    <property type="term" value="C:membrane"/>
    <property type="evidence" value="ECO:0007669"/>
    <property type="project" value="TreeGrafter"/>
</dbReference>
<organism evidence="2">
    <name type="scientific">Rhizophora mucronata</name>
    <name type="common">Asiatic mangrove</name>
    <dbReference type="NCBI Taxonomy" id="61149"/>
    <lineage>
        <taxon>Eukaryota</taxon>
        <taxon>Viridiplantae</taxon>
        <taxon>Streptophyta</taxon>
        <taxon>Embryophyta</taxon>
        <taxon>Tracheophyta</taxon>
        <taxon>Spermatophyta</taxon>
        <taxon>Magnoliopsida</taxon>
        <taxon>eudicotyledons</taxon>
        <taxon>Gunneridae</taxon>
        <taxon>Pentapetalae</taxon>
        <taxon>rosids</taxon>
        <taxon>fabids</taxon>
        <taxon>Malpighiales</taxon>
        <taxon>Rhizophoraceae</taxon>
        <taxon>Rhizophora</taxon>
    </lineage>
</organism>
<dbReference type="Gene3D" id="2.60.40.10">
    <property type="entry name" value="Immunoglobulins"/>
    <property type="match status" value="1"/>
</dbReference>
<dbReference type="SUPFAM" id="SSF49452">
    <property type="entry name" value="Starch-binding domain-like"/>
    <property type="match status" value="1"/>
</dbReference>
<dbReference type="InterPro" id="IPR013783">
    <property type="entry name" value="Ig-like_fold"/>
</dbReference>
<dbReference type="FunFam" id="2.60.40.10:FF:000552">
    <property type="entry name" value="Related to glucoamylase"/>
    <property type="match status" value="1"/>
</dbReference>
<evidence type="ECO:0000259" key="1">
    <source>
        <dbReference type="PROSITE" id="PS51166"/>
    </source>
</evidence>
<dbReference type="EMBL" id="GGEC01043585">
    <property type="protein sequence ID" value="MBX24069.1"/>
    <property type="molecule type" value="Transcribed_RNA"/>
</dbReference>
<dbReference type="PANTHER" id="PTHR15048">
    <property type="entry name" value="STARCH-BINDING DOMAIN-CONTAINING PROTEIN 1"/>
    <property type="match status" value="1"/>
</dbReference>
<feature type="domain" description="CBM20" evidence="1">
    <location>
        <begin position="89"/>
        <end position="191"/>
    </location>
</feature>
<proteinExistence type="predicted"/>
<reference evidence="2" key="1">
    <citation type="submission" date="2018-02" db="EMBL/GenBank/DDBJ databases">
        <title>Rhizophora mucronata_Transcriptome.</title>
        <authorList>
            <person name="Meera S.P."/>
            <person name="Sreeshan A."/>
            <person name="Augustine A."/>
        </authorList>
    </citation>
    <scope>NUCLEOTIDE SEQUENCE</scope>
    <source>
        <tissue evidence="2">Leaf</tissue>
    </source>
</reference>
<evidence type="ECO:0000313" key="2">
    <source>
        <dbReference type="EMBL" id="MBX24069.1"/>
    </source>
</evidence>
<dbReference type="CDD" id="cd05467">
    <property type="entry name" value="CBM20"/>
    <property type="match status" value="1"/>
</dbReference>
<dbReference type="AlphaFoldDB" id="A0A2P2M1G7"/>
<dbReference type="EMBL" id="GGEC01043594">
    <property type="protein sequence ID" value="MBX24078.1"/>
    <property type="molecule type" value="Transcribed_RNA"/>
</dbReference>
<dbReference type="GO" id="GO:2001070">
    <property type="term" value="F:starch binding"/>
    <property type="evidence" value="ECO:0007669"/>
    <property type="project" value="InterPro"/>
</dbReference>
<dbReference type="InterPro" id="IPR013784">
    <property type="entry name" value="Carb-bd-like_fold"/>
</dbReference>
<protein>
    <recommendedName>
        <fullName evidence="1">CBM20 domain-containing protein</fullName>
    </recommendedName>
</protein>
<dbReference type="PROSITE" id="PS51166">
    <property type="entry name" value="CBM20"/>
    <property type="match status" value="1"/>
</dbReference>
<sequence>MMKTLGSSFSKFTVNKNVGEKGCCGSTELNLNRQEVSFLFPKKKLVDKVGFLHLIWVQDKVIFPFSPSSSMYPESQVDLESTETQIQETYQLKTVRVKFQLQKECSFGEQFLMVGDDPIFGLWDPTDAIPLNWSDDHVWTAELDIPTGKTICFKFILKGIDGDILWQPGPDRLLEIQETEKTIVVLEDWENAAFQKISEEDPFSNQVDMPTLRSEVLIAAENLTHPDEEQILNSNEGRVTADVNSNQGKKRLPASHEKPIIAVNTSSSQEKPIAIVADNISDPANGSAKSMSDEVVGEKMANSNESILVEGGVLGNNGRVSADIDLASTDAKGNLLTLEGDPVLVPGLPLVSEVPNEVPINESERDVAFDASLGVNEANYGMLPERQEKLEIDEQEEETFEVLNFEEQERLADKLEPVAKEEKQNGAELSESKVLQNDIQWGRSTLQKLLINLGLL</sequence>
<name>A0A2P2M1G7_RHIMU</name>